<dbReference type="GO" id="GO:0030170">
    <property type="term" value="F:pyridoxal phosphate binding"/>
    <property type="evidence" value="ECO:0007669"/>
    <property type="project" value="TreeGrafter"/>
</dbReference>
<comment type="similarity">
    <text evidence="3">Belongs to the DegT/DnrJ/EryC1 family.</text>
</comment>
<protein>
    <submittedName>
        <fullName evidence="5">DegT/DnrJ/EryC1/StrS family aminotransferase</fullName>
    </submittedName>
</protein>
<dbReference type="AlphaFoldDB" id="A0A7V2AVL7"/>
<dbReference type="Gene3D" id="3.90.1150.10">
    <property type="entry name" value="Aspartate Aminotransferase, domain 1"/>
    <property type="match status" value="1"/>
</dbReference>
<keyword evidence="2 3" id="KW-0663">Pyridoxal phosphate</keyword>
<dbReference type="Pfam" id="PF01041">
    <property type="entry name" value="DegT_DnrJ_EryC1"/>
    <property type="match status" value="1"/>
</dbReference>
<dbReference type="SUPFAM" id="SSF53383">
    <property type="entry name" value="PLP-dependent transferases"/>
    <property type="match status" value="1"/>
</dbReference>
<dbReference type="GO" id="GO:0008483">
    <property type="term" value="F:transaminase activity"/>
    <property type="evidence" value="ECO:0007669"/>
    <property type="project" value="UniProtKB-KW"/>
</dbReference>
<dbReference type="Gene3D" id="3.40.640.10">
    <property type="entry name" value="Type I PLP-dependent aspartate aminotransferase-like (Major domain)"/>
    <property type="match status" value="1"/>
</dbReference>
<evidence type="ECO:0000256" key="2">
    <source>
        <dbReference type="PIRSR" id="PIRSR000390-2"/>
    </source>
</evidence>
<name>A0A7V2AVL7_UNCEI</name>
<dbReference type="InterPro" id="IPR015421">
    <property type="entry name" value="PyrdxlP-dep_Trfase_major"/>
</dbReference>
<dbReference type="PANTHER" id="PTHR30244">
    <property type="entry name" value="TRANSAMINASE"/>
    <property type="match status" value="1"/>
</dbReference>
<dbReference type="EMBL" id="DSEC01000454">
    <property type="protein sequence ID" value="HER44070.1"/>
    <property type="molecule type" value="Genomic_DNA"/>
</dbReference>
<dbReference type="InterPro" id="IPR015424">
    <property type="entry name" value="PyrdxlP-dep_Trfase"/>
</dbReference>
<dbReference type="PANTHER" id="PTHR30244:SF34">
    <property type="entry name" value="DTDP-4-AMINO-4,6-DIDEOXYGALACTOSE TRANSAMINASE"/>
    <property type="match status" value="1"/>
</dbReference>
<feature type="modified residue" description="N6-(pyridoxal phosphate)lysine" evidence="2">
    <location>
        <position position="236"/>
    </location>
</feature>
<dbReference type="PIRSF" id="PIRSF000390">
    <property type="entry name" value="PLP_StrS"/>
    <property type="match status" value="1"/>
</dbReference>
<evidence type="ECO:0000256" key="4">
    <source>
        <dbReference type="SAM" id="MobiDB-lite"/>
    </source>
</evidence>
<dbReference type="InterPro" id="IPR015422">
    <property type="entry name" value="PyrdxlP-dep_Trfase_small"/>
</dbReference>
<gene>
    <name evidence="5" type="ORF">ENO08_06385</name>
</gene>
<feature type="active site" description="Proton acceptor" evidence="1">
    <location>
        <position position="236"/>
    </location>
</feature>
<keyword evidence="5" id="KW-0808">Transferase</keyword>
<dbReference type="InterPro" id="IPR000653">
    <property type="entry name" value="DegT/StrS_aminotransferase"/>
</dbReference>
<keyword evidence="5" id="KW-0032">Aminotransferase</keyword>
<reference evidence="5" key="1">
    <citation type="journal article" date="2020" name="mSystems">
        <title>Genome- and Community-Level Interaction Insights into Carbon Utilization and Element Cycling Functions of Hydrothermarchaeota in Hydrothermal Sediment.</title>
        <authorList>
            <person name="Zhou Z."/>
            <person name="Liu Y."/>
            <person name="Xu W."/>
            <person name="Pan J."/>
            <person name="Luo Z.H."/>
            <person name="Li M."/>
        </authorList>
    </citation>
    <scope>NUCLEOTIDE SEQUENCE [LARGE SCALE GENOMIC DNA]</scope>
    <source>
        <strain evidence="5">SpSt-1233</strain>
    </source>
</reference>
<evidence type="ECO:0000256" key="3">
    <source>
        <dbReference type="RuleBase" id="RU004508"/>
    </source>
</evidence>
<accession>A0A7V2AVL7</accession>
<evidence type="ECO:0000313" key="5">
    <source>
        <dbReference type="EMBL" id="HER44070.1"/>
    </source>
</evidence>
<proteinExistence type="inferred from homology"/>
<organism evidence="5">
    <name type="scientific">Eiseniibacteriota bacterium</name>
    <dbReference type="NCBI Taxonomy" id="2212470"/>
    <lineage>
        <taxon>Bacteria</taxon>
        <taxon>Candidatus Eiseniibacteriota</taxon>
    </lineage>
</organism>
<dbReference type="Proteomes" id="UP000886069">
    <property type="component" value="Unassembled WGS sequence"/>
</dbReference>
<dbReference type="GO" id="GO:0000271">
    <property type="term" value="P:polysaccharide biosynthetic process"/>
    <property type="evidence" value="ECO:0007669"/>
    <property type="project" value="TreeGrafter"/>
</dbReference>
<dbReference type="CDD" id="cd00616">
    <property type="entry name" value="AHBA_syn"/>
    <property type="match status" value="1"/>
</dbReference>
<evidence type="ECO:0000256" key="1">
    <source>
        <dbReference type="PIRSR" id="PIRSR000390-1"/>
    </source>
</evidence>
<feature type="region of interest" description="Disordered" evidence="4">
    <location>
        <begin position="1"/>
        <end position="47"/>
    </location>
</feature>
<comment type="caution">
    <text evidence="5">The sequence shown here is derived from an EMBL/GenBank/DDBJ whole genome shotgun (WGS) entry which is preliminary data.</text>
</comment>
<sequence>MISSTGWSRRSRRGSRISTRSSYMSIRTGRGNPAGPGQARKNRDASGRIERIPRLKKVEYFRHGIDEEELDHLREVLGSLFITTGRAVYEFENDFARYLDLPHTVAVTSCTAAMQLALLAGGVKPGDEVITSTMTFIGTPNAALMAGATPVLADIDRGTGNIDPAAVEAAVTERTRAVIPVHLYGQMCDMDALRAVADRHGLFIVEDAAHSIEAKWNGKAPGHYGEFAAFSFYATKNITSGEGGSISCHDRKQYELLSMLRLHGFNQLAADRYTSNYEKYDIGMFGWKYNMDSIHAAILIEQLKKIEAYGARRKKIFERYTEAFSAMDGIELHTTRPQAEHAYHLLTILVDPQRRDAVMNGLQERGIGVSINFVPVHRMTYYRERFGYRDGMFPVAEEIGARTISLPLYPKLTDEEVEYVIESVRETVEPA</sequence>